<dbReference type="InterPro" id="IPR014031">
    <property type="entry name" value="Ketoacyl_synth_C"/>
</dbReference>
<dbReference type="PANTHER" id="PTHR43775">
    <property type="entry name" value="FATTY ACID SYNTHASE"/>
    <property type="match status" value="1"/>
</dbReference>
<dbReference type="GO" id="GO:0004315">
    <property type="term" value="F:3-oxoacyl-[acyl-carrier-protein] synthase activity"/>
    <property type="evidence" value="ECO:0007669"/>
    <property type="project" value="InterPro"/>
</dbReference>
<dbReference type="SUPFAM" id="SSF53901">
    <property type="entry name" value="Thiolase-like"/>
    <property type="match status" value="1"/>
</dbReference>
<dbReference type="EMBL" id="JAALHA020000005">
    <property type="protein sequence ID" value="MDR9895596.1"/>
    <property type="molecule type" value="Genomic_DNA"/>
</dbReference>
<dbReference type="Pfam" id="PF22621">
    <property type="entry name" value="CurL-like_PKS_C"/>
    <property type="match status" value="1"/>
</dbReference>
<dbReference type="GO" id="GO:0031177">
    <property type="term" value="F:phosphopantetheine binding"/>
    <property type="evidence" value="ECO:0007669"/>
    <property type="project" value="InterPro"/>
</dbReference>
<keyword evidence="10" id="KW-1185">Reference proteome</keyword>
<dbReference type="Pfam" id="PF08659">
    <property type="entry name" value="KR"/>
    <property type="match status" value="1"/>
</dbReference>
<dbReference type="InterPro" id="IPR049490">
    <property type="entry name" value="C883_1060-like_KR_N"/>
</dbReference>
<dbReference type="InterPro" id="IPR020841">
    <property type="entry name" value="PKS_Beta-ketoAc_synthase_dom"/>
</dbReference>
<dbReference type="Pfam" id="PF00109">
    <property type="entry name" value="ketoacyl-synt"/>
    <property type="match status" value="1"/>
</dbReference>
<keyword evidence="3" id="KW-0808">Transferase</keyword>
<comment type="caution">
    <text evidence="9">The sequence shown here is derived from an EMBL/GenBank/DDBJ whole genome shotgun (WGS) entry which is preliminary data.</text>
</comment>
<dbReference type="SMART" id="SM00825">
    <property type="entry name" value="PKS_KS"/>
    <property type="match status" value="1"/>
</dbReference>
<dbReference type="InterPro" id="IPR036291">
    <property type="entry name" value="NAD(P)-bd_dom_sf"/>
</dbReference>
<dbReference type="GO" id="GO:0004312">
    <property type="term" value="F:fatty acid synthase activity"/>
    <property type="evidence" value="ECO:0007669"/>
    <property type="project" value="TreeGrafter"/>
</dbReference>
<dbReference type="InterPro" id="IPR013968">
    <property type="entry name" value="PKS_KR"/>
</dbReference>
<dbReference type="FunFam" id="3.40.47.10:FF:000042">
    <property type="entry name" value="Polyketide synthase Pks13"/>
    <property type="match status" value="1"/>
</dbReference>
<dbReference type="InterPro" id="IPR016035">
    <property type="entry name" value="Acyl_Trfase/lysoPLipase"/>
</dbReference>
<dbReference type="InterPro" id="IPR050091">
    <property type="entry name" value="PKS_NRPS_Biosynth_Enz"/>
</dbReference>
<dbReference type="SUPFAM" id="SSF52151">
    <property type="entry name" value="FabD/lysophospholipase-like"/>
    <property type="match status" value="1"/>
</dbReference>
<keyword evidence="5" id="KW-0443">Lipid metabolism</keyword>
<dbReference type="SUPFAM" id="SSF51735">
    <property type="entry name" value="NAD(P)-binding Rossmann-fold domains"/>
    <property type="match status" value="2"/>
</dbReference>
<evidence type="ECO:0000256" key="2">
    <source>
        <dbReference type="ARBA" id="ARBA00022553"/>
    </source>
</evidence>
<dbReference type="GO" id="GO:0006633">
    <property type="term" value="P:fatty acid biosynthetic process"/>
    <property type="evidence" value="ECO:0007669"/>
    <property type="project" value="InterPro"/>
</dbReference>
<evidence type="ECO:0000256" key="6">
    <source>
        <dbReference type="ARBA" id="ARBA00023268"/>
    </source>
</evidence>
<keyword evidence="4" id="KW-0276">Fatty acid metabolism</keyword>
<keyword evidence="2" id="KW-0597">Phosphoprotein</keyword>
<evidence type="ECO:0000313" key="9">
    <source>
        <dbReference type="EMBL" id="MDR9895596.1"/>
    </source>
</evidence>
<protein>
    <submittedName>
        <fullName evidence="9">SDR family oxidoreductase</fullName>
    </submittedName>
</protein>
<evidence type="ECO:0000259" key="8">
    <source>
        <dbReference type="PROSITE" id="PS52004"/>
    </source>
</evidence>
<dbReference type="Gene3D" id="3.40.50.720">
    <property type="entry name" value="NAD(P)-binding Rossmann-like Domain"/>
    <property type="match status" value="1"/>
</dbReference>
<dbReference type="PROSITE" id="PS00606">
    <property type="entry name" value="KS3_1"/>
    <property type="match status" value="1"/>
</dbReference>
<dbReference type="Pfam" id="PF21394">
    <property type="entry name" value="Beta-ketacyl_N"/>
    <property type="match status" value="1"/>
</dbReference>
<proteinExistence type="predicted"/>
<dbReference type="InterPro" id="IPR020806">
    <property type="entry name" value="PKS_PP-bd"/>
</dbReference>
<dbReference type="InterPro" id="IPR009081">
    <property type="entry name" value="PP-bd_ACP"/>
</dbReference>
<dbReference type="InterPro" id="IPR001227">
    <property type="entry name" value="Ac_transferase_dom_sf"/>
</dbReference>
<dbReference type="PANTHER" id="PTHR43775:SF51">
    <property type="entry name" value="INACTIVE PHENOLPHTHIOCEROL SYNTHESIS POLYKETIDE SYNTHASE TYPE I PKS1-RELATED"/>
    <property type="match status" value="1"/>
</dbReference>
<keyword evidence="6" id="KW-0511">Multifunctional enzyme</keyword>
<evidence type="ECO:0000256" key="3">
    <source>
        <dbReference type="ARBA" id="ARBA00022679"/>
    </source>
</evidence>
<dbReference type="CDD" id="cd08953">
    <property type="entry name" value="KR_2_SDR_x"/>
    <property type="match status" value="1"/>
</dbReference>
<evidence type="ECO:0000313" key="10">
    <source>
        <dbReference type="Proteomes" id="UP000667802"/>
    </source>
</evidence>
<feature type="domain" description="Ketosynthase family 3 (KS3)" evidence="8">
    <location>
        <begin position="11"/>
        <end position="436"/>
    </location>
</feature>
<evidence type="ECO:0000256" key="4">
    <source>
        <dbReference type="ARBA" id="ARBA00022832"/>
    </source>
</evidence>
<evidence type="ECO:0000256" key="5">
    <source>
        <dbReference type="ARBA" id="ARBA00023098"/>
    </source>
</evidence>
<dbReference type="SUPFAM" id="SSF47336">
    <property type="entry name" value="ACP-like"/>
    <property type="match status" value="1"/>
</dbReference>
<dbReference type="SMART" id="SM00822">
    <property type="entry name" value="PKS_KR"/>
    <property type="match status" value="1"/>
</dbReference>
<sequence>MSENQKSVSTNKEIAIIGMVGRFPGADDVQTFWENLRNGVESVSFYSDHEMAESGIHPELFRHPNYVKAKGAIAGIDLFDADFFGYTPREAEAMDPQQRIFLECAWQALEIAGYDPFRYPGWIGVYAGASELSYMTHLLNASKDPVEAAKTVPIFFGNALDFLTSHVSYKCNLKGPSITVQTACSTSLVAVHLACQALLNYECDMALAGGVSISAPNKEGYLYEEGSVESPDGHCRAFDQSAKGTVPSNGVGIVVVKRLQDALEDGDTIHAVIKGSAINNDGSQKVGYTAPSIEGQAEAISLAQSIAGVEPDDITYIEAHGTGTPLGDPIEIKALTHAFQGGTAKTGYCAISSLKTNLGHLKAAAGVAALIKTVLALKHKQIPPTLHFQSPNPQIDFANSPFYVNTQLSEWQHSPRIAGVSSFGIGGTNAHMVLEEAPEAITTQQPFKPYQLLLLSARTQTALKTAVVNLAAHLRQHPDINLEDVAFTLQNGRRIFEHRCFVVARDVLDAVQALEDLSSKPEFSQHCPTKAQSVVFLFPGQSQYVSMGRDLYDTEPSYRQEVDRCSEYLRNRLGIDLHNMLYPDRTQLATDLVEETGLIQVALFVVEYALAKLLISWGVKPDAMIGDSIGEYVVATLEGVYSLEEALIQVNSQGKLIQEKATTLNTVPLTERLDQLFQKSDRLFIEVGPGETLSHIISKHPQSASARNVLSTIPHTQSQKPDWLYTMMGQLWLSGVEVDWTAFWSGNNKHRIPLPTYPFERKSYWFESTRSQLLSTGTLSSKTNDVADWFYVPSWKRSLTPTCSDQVSSLKKCLVFIDNTGLGEALATRLEKEGSTIFTIRKGQEFSKDRDGEYTINPSKSKDYEILIGELTKQVGIFDAILHCWNVDPISSLDGDSDRECFEKAQEIGFYSLLYLTQALDKYKITSPIKILAIATETQAVESTDTVCPEKSTLLGACLVIPQEYLNIRTQAIDICFPSQKKALRTFSELAERLLLELKASTTEPRIAYRGAYRLIQNFENVKLEVTNNTTQLRKGGVYLITGGLGNMGMVLSEFLASNYQAKLLIVSSRAFPKSSQWQEWLDEHAKDNDIARLIARFQEIEAAGAQVEIFQADVSSEEQMRVVIDTAKQVYGAIHGVIHCAANVKQECFSAIYETDHNKSEQQFQPKVYGVQVLKKLLENEPIDFYLLMSSLAGILGGVRFAAYAAANQFLDAFAHKNNQNSASWCSVNWDGWEMSLTQDQKNKWASTQYALSTQEGVKVFDRILSVPNTPQIAISTGDLQTRIEQWVKLQSLQQINSLQTDSPSQQLRQDVNGVYTPPSNYLEQVVAQIWQEVLGIDLVGVNDDFFELNGDSLHIVQVVSRIRETLGIAITPDIVFDNSTIAKLVNTITNNKLQNKASQSIPKFTDTNEEEISLKVQLLSEDKVSELLENLLSRE</sequence>
<dbReference type="Gene3D" id="3.40.47.10">
    <property type="match status" value="1"/>
</dbReference>
<dbReference type="CDD" id="cd00833">
    <property type="entry name" value="PKS"/>
    <property type="match status" value="1"/>
</dbReference>
<dbReference type="Gene3D" id="3.30.70.3290">
    <property type="match status" value="2"/>
</dbReference>
<name>A0AAP5M576_9CYAN</name>
<dbReference type="Gene3D" id="1.10.1200.10">
    <property type="entry name" value="ACP-like"/>
    <property type="match status" value="1"/>
</dbReference>
<keyword evidence="1" id="KW-0596">Phosphopantetheine</keyword>
<evidence type="ECO:0000256" key="1">
    <source>
        <dbReference type="ARBA" id="ARBA00022450"/>
    </source>
</evidence>
<gene>
    <name evidence="9" type="ORF">G7B40_013605</name>
</gene>
<dbReference type="InterPro" id="IPR016039">
    <property type="entry name" value="Thiolase-like"/>
</dbReference>
<reference evidence="10" key="1">
    <citation type="journal article" date="2021" name="Science">
        <title>Hunting the eagle killer: A cyanobacterial neurotoxin causes vacuolar myelinopathy.</title>
        <authorList>
            <person name="Breinlinger S."/>
            <person name="Phillips T.J."/>
            <person name="Haram B.N."/>
            <person name="Mares J."/>
            <person name="Martinez Yerena J.A."/>
            <person name="Hrouzek P."/>
            <person name="Sobotka R."/>
            <person name="Henderson W.M."/>
            <person name="Schmieder P."/>
            <person name="Williams S.M."/>
            <person name="Lauderdale J.D."/>
            <person name="Wilde H.D."/>
            <person name="Gerrin W."/>
            <person name="Kust A."/>
            <person name="Washington J.W."/>
            <person name="Wagner C."/>
            <person name="Geier B."/>
            <person name="Liebeke M."/>
            <person name="Enke H."/>
            <person name="Niedermeyer T.H.J."/>
            <person name="Wilde S.B."/>
        </authorList>
    </citation>
    <scope>NUCLEOTIDE SEQUENCE [LARGE SCALE GENOMIC DNA]</scope>
    <source>
        <strain evidence="10">Thurmond2011</strain>
    </source>
</reference>
<organism evidence="9 10">
    <name type="scientific">Aetokthonos hydrillicola Thurmond2011</name>
    <dbReference type="NCBI Taxonomy" id="2712845"/>
    <lineage>
        <taxon>Bacteria</taxon>
        <taxon>Bacillati</taxon>
        <taxon>Cyanobacteriota</taxon>
        <taxon>Cyanophyceae</taxon>
        <taxon>Nostocales</taxon>
        <taxon>Hapalosiphonaceae</taxon>
        <taxon>Aetokthonos</taxon>
    </lineage>
</organism>
<dbReference type="Pfam" id="PF00698">
    <property type="entry name" value="Acyl_transf_1"/>
    <property type="match status" value="1"/>
</dbReference>
<dbReference type="InterPro" id="IPR014030">
    <property type="entry name" value="Ketoacyl_synth_N"/>
</dbReference>
<dbReference type="InterPro" id="IPR006162">
    <property type="entry name" value="Ppantetheine_attach_site"/>
</dbReference>
<evidence type="ECO:0000259" key="7">
    <source>
        <dbReference type="PROSITE" id="PS50075"/>
    </source>
</evidence>
<dbReference type="PROSITE" id="PS00012">
    <property type="entry name" value="PHOSPHOPANTETHEINE"/>
    <property type="match status" value="1"/>
</dbReference>
<dbReference type="PROSITE" id="PS50075">
    <property type="entry name" value="CARRIER"/>
    <property type="match status" value="1"/>
</dbReference>
<dbReference type="SMART" id="SM00823">
    <property type="entry name" value="PKS_PP"/>
    <property type="match status" value="1"/>
</dbReference>
<dbReference type="InterPro" id="IPR057326">
    <property type="entry name" value="KR_dom"/>
</dbReference>
<dbReference type="PROSITE" id="PS52004">
    <property type="entry name" value="KS3_2"/>
    <property type="match status" value="1"/>
</dbReference>
<dbReference type="RefSeq" id="WP_208351049.1">
    <property type="nucleotide sequence ID" value="NZ_JAALHA020000005.1"/>
</dbReference>
<feature type="domain" description="Carrier" evidence="7">
    <location>
        <begin position="1319"/>
        <end position="1394"/>
    </location>
</feature>
<dbReference type="Pfam" id="PF00550">
    <property type="entry name" value="PP-binding"/>
    <property type="match status" value="1"/>
</dbReference>
<accession>A0AAP5M576</accession>
<dbReference type="Pfam" id="PF02801">
    <property type="entry name" value="Ketoacyl-synt_C"/>
    <property type="match status" value="1"/>
</dbReference>
<dbReference type="Gene3D" id="3.40.366.10">
    <property type="entry name" value="Malonyl-Coenzyme A Acyl Carrier Protein, domain 2"/>
    <property type="match status" value="2"/>
</dbReference>
<dbReference type="InterPro" id="IPR036736">
    <property type="entry name" value="ACP-like_sf"/>
</dbReference>
<dbReference type="SMART" id="SM00827">
    <property type="entry name" value="PKS_AT"/>
    <property type="match status" value="1"/>
</dbReference>
<dbReference type="InterPro" id="IPR018201">
    <property type="entry name" value="Ketoacyl_synth_AS"/>
</dbReference>
<dbReference type="InterPro" id="IPR014043">
    <property type="entry name" value="Acyl_transferase_dom"/>
</dbReference>
<dbReference type="Proteomes" id="UP000667802">
    <property type="component" value="Unassembled WGS sequence"/>
</dbReference>